<dbReference type="AlphaFoldDB" id="A0A5A9P881"/>
<evidence type="ECO:0000313" key="1">
    <source>
        <dbReference type="EMBL" id="KAA0717865.1"/>
    </source>
</evidence>
<protein>
    <submittedName>
        <fullName evidence="1">Uncharacterized protein</fullName>
    </submittedName>
</protein>
<evidence type="ECO:0000313" key="2">
    <source>
        <dbReference type="Proteomes" id="UP000324632"/>
    </source>
</evidence>
<comment type="caution">
    <text evidence="1">The sequence shown here is derived from an EMBL/GenBank/DDBJ whole genome shotgun (WGS) entry which is preliminary data.</text>
</comment>
<sequence length="156" mass="16830">MQTVSSVFKPIGEEPLLGQKAKNPGEIKSVYTHSSFHPSAPLPPSLSLSLSLSFSLALSQWWNVDGAECMLAAPHDIYGLLFGDGFLSRKKGFTPLKDLTITTSTCILQDPSVPGKLIPPTVSSGSEQEYLSRSLCVRSADPCSHKDVINLEKLLS</sequence>
<accession>A0A5A9P881</accession>
<dbReference type="EMBL" id="SOYY01000008">
    <property type="protein sequence ID" value="KAA0717865.1"/>
    <property type="molecule type" value="Genomic_DNA"/>
</dbReference>
<keyword evidence="2" id="KW-1185">Reference proteome</keyword>
<gene>
    <name evidence="1" type="ORF">E1301_Tti001541</name>
</gene>
<name>A0A5A9P881_9TELE</name>
<organism evidence="1 2">
    <name type="scientific">Triplophysa tibetana</name>
    <dbReference type="NCBI Taxonomy" id="1572043"/>
    <lineage>
        <taxon>Eukaryota</taxon>
        <taxon>Metazoa</taxon>
        <taxon>Chordata</taxon>
        <taxon>Craniata</taxon>
        <taxon>Vertebrata</taxon>
        <taxon>Euteleostomi</taxon>
        <taxon>Actinopterygii</taxon>
        <taxon>Neopterygii</taxon>
        <taxon>Teleostei</taxon>
        <taxon>Ostariophysi</taxon>
        <taxon>Cypriniformes</taxon>
        <taxon>Nemacheilidae</taxon>
        <taxon>Triplophysa</taxon>
    </lineage>
</organism>
<dbReference type="Proteomes" id="UP000324632">
    <property type="component" value="Chromosome 8"/>
</dbReference>
<reference evidence="1 2" key="1">
    <citation type="journal article" date="2019" name="Mol. Ecol. Resour.">
        <title>Chromosome-level genome assembly of Triplophysa tibetana, a fish adapted to the harsh high-altitude environment of the Tibetan Plateau.</title>
        <authorList>
            <person name="Yang X."/>
            <person name="Liu H."/>
            <person name="Ma Z."/>
            <person name="Zou Y."/>
            <person name="Zou M."/>
            <person name="Mao Y."/>
            <person name="Li X."/>
            <person name="Wang H."/>
            <person name="Chen T."/>
            <person name="Wang W."/>
            <person name="Yang R."/>
        </authorList>
    </citation>
    <scope>NUCLEOTIDE SEQUENCE [LARGE SCALE GENOMIC DNA]</scope>
    <source>
        <strain evidence="1">TTIB1903HZAU</strain>
        <tissue evidence="1">Muscle</tissue>
    </source>
</reference>
<proteinExistence type="predicted"/>